<dbReference type="InterPro" id="IPR050309">
    <property type="entry name" value="Type-B_Carboxylest/Lipase"/>
</dbReference>
<gene>
    <name evidence="5" type="ORF">DM02DRAFT_476363</name>
</gene>
<dbReference type="Proteomes" id="UP000244855">
    <property type="component" value="Unassembled WGS sequence"/>
</dbReference>
<proteinExistence type="inferred from homology"/>
<feature type="non-terminal residue" evidence="5">
    <location>
        <position position="1"/>
    </location>
</feature>
<sequence>STSTTTNVTIDPLLTVSTTSGIYTGFVSPSVPEVHQWLGIRYGLPPIGSKRFLPPEPATDSNVHHYARDYKPICFQQSGSHTGLFWELVPEFQNQDPQGEDCLFLNIWAPRRQVGIGAGLKRKEEKLPVLIWVCGGGLQEGGGHAPYQVPDKWVQRMKTHIVITFNYRLNIFGFPGAKGAPENAGFHDARLVVEWAKANIAGFGGDPERMVIWGQSAGAGLVGAYLYANPSDPIISGAIAMSGSATAGGQGASNAFSKLAKAAGCGGLDASEELSCMQNIPALRLQDLVQTTSLPGTNVSTPRFGAVADNVTVFANNTERLEKGLAATVVR</sequence>
<dbReference type="GO" id="GO:0016787">
    <property type="term" value="F:hydrolase activity"/>
    <property type="evidence" value="ECO:0007669"/>
    <property type="project" value="UniProtKB-KW"/>
</dbReference>
<dbReference type="OrthoDB" id="408631at2759"/>
<reference evidence="5 6" key="1">
    <citation type="journal article" date="2018" name="Sci. Rep.">
        <title>Comparative genomics provides insights into the lifestyle and reveals functional heterogeneity of dark septate endophytic fungi.</title>
        <authorList>
            <person name="Knapp D.G."/>
            <person name="Nemeth J.B."/>
            <person name="Barry K."/>
            <person name="Hainaut M."/>
            <person name="Henrissat B."/>
            <person name="Johnson J."/>
            <person name="Kuo A."/>
            <person name="Lim J.H.P."/>
            <person name="Lipzen A."/>
            <person name="Nolan M."/>
            <person name="Ohm R.A."/>
            <person name="Tamas L."/>
            <person name="Grigoriev I.V."/>
            <person name="Spatafora J.W."/>
            <person name="Nagy L.G."/>
            <person name="Kovacs G.M."/>
        </authorList>
    </citation>
    <scope>NUCLEOTIDE SEQUENCE [LARGE SCALE GENOMIC DNA]</scope>
    <source>
        <strain evidence="5 6">DSE2036</strain>
    </source>
</reference>
<dbReference type="AlphaFoldDB" id="A0A2V1D8Q2"/>
<dbReference type="EMBL" id="KZ805533">
    <property type="protein sequence ID" value="PVH94480.1"/>
    <property type="molecule type" value="Genomic_DNA"/>
</dbReference>
<comment type="similarity">
    <text evidence="1 3">Belongs to the type-B carboxylesterase/lipase family.</text>
</comment>
<evidence type="ECO:0000313" key="5">
    <source>
        <dbReference type="EMBL" id="PVH94480.1"/>
    </source>
</evidence>
<organism evidence="5 6">
    <name type="scientific">Periconia macrospinosa</name>
    <dbReference type="NCBI Taxonomy" id="97972"/>
    <lineage>
        <taxon>Eukaryota</taxon>
        <taxon>Fungi</taxon>
        <taxon>Dikarya</taxon>
        <taxon>Ascomycota</taxon>
        <taxon>Pezizomycotina</taxon>
        <taxon>Dothideomycetes</taxon>
        <taxon>Pleosporomycetidae</taxon>
        <taxon>Pleosporales</taxon>
        <taxon>Massarineae</taxon>
        <taxon>Periconiaceae</taxon>
        <taxon>Periconia</taxon>
    </lineage>
</organism>
<evidence type="ECO:0000256" key="3">
    <source>
        <dbReference type="RuleBase" id="RU361235"/>
    </source>
</evidence>
<name>A0A2V1D8Q2_9PLEO</name>
<feature type="domain" description="Carboxylesterase type B" evidence="4">
    <location>
        <begin position="16"/>
        <end position="322"/>
    </location>
</feature>
<dbReference type="Gene3D" id="3.40.50.1820">
    <property type="entry name" value="alpha/beta hydrolase"/>
    <property type="match status" value="1"/>
</dbReference>
<dbReference type="EC" id="3.1.1.-" evidence="3"/>
<evidence type="ECO:0000259" key="4">
    <source>
        <dbReference type="Pfam" id="PF00135"/>
    </source>
</evidence>
<dbReference type="PANTHER" id="PTHR11559">
    <property type="entry name" value="CARBOXYLESTERASE"/>
    <property type="match status" value="1"/>
</dbReference>
<dbReference type="InterPro" id="IPR002018">
    <property type="entry name" value="CarbesteraseB"/>
</dbReference>
<dbReference type="InterPro" id="IPR019819">
    <property type="entry name" value="Carboxylesterase_B_CS"/>
</dbReference>
<dbReference type="SUPFAM" id="SSF53474">
    <property type="entry name" value="alpha/beta-Hydrolases"/>
    <property type="match status" value="1"/>
</dbReference>
<dbReference type="InterPro" id="IPR019826">
    <property type="entry name" value="Carboxylesterase_B_AS"/>
</dbReference>
<dbReference type="InterPro" id="IPR029058">
    <property type="entry name" value="AB_hydrolase_fold"/>
</dbReference>
<protein>
    <recommendedName>
        <fullName evidence="3">Carboxylic ester hydrolase</fullName>
        <ecNumber evidence="3">3.1.1.-</ecNumber>
    </recommendedName>
</protein>
<accession>A0A2V1D8Q2</accession>
<evidence type="ECO:0000256" key="2">
    <source>
        <dbReference type="ARBA" id="ARBA00022801"/>
    </source>
</evidence>
<keyword evidence="6" id="KW-1185">Reference proteome</keyword>
<dbReference type="PROSITE" id="PS00122">
    <property type="entry name" value="CARBOXYLESTERASE_B_1"/>
    <property type="match status" value="1"/>
</dbReference>
<keyword evidence="2 3" id="KW-0378">Hydrolase</keyword>
<evidence type="ECO:0000313" key="6">
    <source>
        <dbReference type="Proteomes" id="UP000244855"/>
    </source>
</evidence>
<dbReference type="STRING" id="97972.A0A2V1D8Q2"/>
<feature type="non-terminal residue" evidence="5">
    <location>
        <position position="331"/>
    </location>
</feature>
<dbReference type="Pfam" id="PF00135">
    <property type="entry name" value="COesterase"/>
    <property type="match status" value="1"/>
</dbReference>
<evidence type="ECO:0000256" key="1">
    <source>
        <dbReference type="ARBA" id="ARBA00005964"/>
    </source>
</evidence>
<dbReference type="PROSITE" id="PS00941">
    <property type="entry name" value="CARBOXYLESTERASE_B_2"/>
    <property type="match status" value="1"/>
</dbReference>